<dbReference type="Proteomes" id="UP000018837">
    <property type="component" value="Unassembled WGS sequence"/>
</dbReference>
<protein>
    <submittedName>
        <fullName evidence="1">Uncharacterized protein</fullName>
    </submittedName>
</protein>
<dbReference type="Pfam" id="PF19775">
    <property type="entry name" value="DUF6261"/>
    <property type="match status" value="1"/>
</dbReference>
<name>W2C829_9BACT</name>
<dbReference type="EMBL" id="AYUF01000311">
    <property type="protein sequence ID" value="ETK02647.1"/>
    <property type="molecule type" value="Genomic_DNA"/>
</dbReference>
<dbReference type="AlphaFoldDB" id="W2C829"/>
<dbReference type="PATRIC" id="fig|1411148.3.peg.350"/>
<organism evidence="1 2">
    <name type="scientific">Tannerella sp. oral taxon BU063 isolate Cell 2</name>
    <dbReference type="NCBI Taxonomy" id="1411148"/>
    <lineage>
        <taxon>Bacteria</taxon>
        <taxon>Pseudomonadati</taxon>
        <taxon>Bacteroidota</taxon>
        <taxon>Bacteroidia</taxon>
        <taxon>Bacteroidales</taxon>
        <taxon>Tannerellaceae</taxon>
        <taxon>Tannerella</taxon>
    </lineage>
</organism>
<evidence type="ECO:0000313" key="1">
    <source>
        <dbReference type="EMBL" id="ETK02647.1"/>
    </source>
</evidence>
<proteinExistence type="predicted"/>
<reference evidence="1 2" key="1">
    <citation type="submission" date="2013-11" db="EMBL/GenBank/DDBJ databases">
        <title>Single cell genomics of uncultured Tannerella BU063 (oral taxon 286).</title>
        <authorList>
            <person name="Beall C.J."/>
            <person name="Campbell A.G."/>
            <person name="Griffen A.L."/>
            <person name="Podar M."/>
            <person name="Leys E.J."/>
        </authorList>
    </citation>
    <scope>NUCLEOTIDE SEQUENCE [LARGE SCALE GENOMIC DNA]</scope>
    <source>
        <strain evidence="1">Cell 2</strain>
    </source>
</reference>
<dbReference type="InterPro" id="IPR046228">
    <property type="entry name" value="DUF6261"/>
</dbReference>
<evidence type="ECO:0000313" key="2">
    <source>
        <dbReference type="Proteomes" id="UP000018837"/>
    </source>
</evidence>
<gene>
    <name evidence="1" type="ORF">N425_02920</name>
</gene>
<sequence>MKEIDYPDMRRANNGAHGMFMKSVSERLEKESEVMKNAVMQRAAMALKAAMEEESLYLGRSRKSLLTDEIKTADKERDGLLTGLRATVRGLRRLPDPEKAKAAQELEVMLSGNRVKRSMQLDRETGMITKLTEELETTYASQVSLLSIGLFVSGLKAANERVKGLIDERSNGEVERKPAAMQQARLRTDAAFRQVARVANAMAVLEDEAVVAPFINFVNELVRRYRQQVFPKRKKKAESTKTENA</sequence>
<comment type="caution">
    <text evidence="1">The sequence shown here is derived from an EMBL/GenBank/DDBJ whole genome shotgun (WGS) entry which is preliminary data.</text>
</comment>
<accession>W2C829</accession>